<dbReference type="PANTHER" id="PTHR23236:SF11">
    <property type="entry name" value="EUKARYOTIC TRANSLATION INITIATION FACTOR 4H"/>
    <property type="match status" value="1"/>
</dbReference>
<evidence type="ECO:0000256" key="3">
    <source>
        <dbReference type="SAM" id="MobiDB-lite"/>
    </source>
</evidence>
<gene>
    <name evidence="5" type="ORF">NQ314_015759</name>
</gene>
<feature type="region of interest" description="Disordered" evidence="3">
    <location>
        <begin position="167"/>
        <end position="239"/>
    </location>
</feature>
<dbReference type="PROSITE" id="PS50102">
    <property type="entry name" value="RRM"/>
    <property type="match status" value="1"/>
</dbReference>
<dbReference type="EMBL" id="JANEYF010004391">
    <property type="protein sequence ID" value="KAJ8931350.1"/>
    <property type="molecule type" value="Genomic_DNA"/>
</dbReference>
<dbReference type="AlphaFoldDB" id="A0AAV8WYQ0"/>
<proteinExistence type="predicted"/>
<reference evidence="5" key="1">
    <citation type="journal article" date="2023" name="Insect Mol. Biol.">
        <title>Genome sequencing provides insights into the evolution of gene families encoding plant cell wall-degrading enzymes in longhorned beetles.</title>
        <authorList>
            <person name="Shin N.R."/>
            <person name="Okamura Y."/>
            <person name="Kirsch R."/>
            <person name="Pauchet Y."/>
        </authorList>
    </citation>
    <scope>NUCLEOTIDE SEQUENCE</scope>
    <source>
        <strain evidence="5">RBIC_L_NR</strain>
    </source>
</reference>
<sequence length="279" mass="29737">MAGRSGYDDRDNRDFGGVGRRGGGRKPLPTEPPFTAYIGNLPYGIVQGDVNRIFQDLSVKNVRLVMDKETDRFKGFCYVEFDTLKDLEEAIKMNGLVDVEGHIEKETTEVVDLTEVVEVAVGEVAAVVVVVLDRVVIDSGMRTLIGGDLQEVISMIEIGEATEATMEISQQEGEDGPHRGGPGGAGGGGAGGGGEWGGNRGRGNPGSTFGGGRPRQERRSFSEDFPNPIPDTTGRPKLKLLPRTVKDPVNALAESSQNASIFGGAKPREENIGAEPKNV</sequence>
<keyword evidence="1 2" id="KW-0694">RNA-binding</keyword>
<feature type="region of interest" description="Disordered" evidence="3">
    <location>
        <begin position="251"/>
        <end position="279"/>
    </location>
</feature>
<dbReference type="SUPFAM" id="SSF54928">
    <property type="entry name" value="RNA-binding domain, RBD"/>
    <property type="match status" value="1"/>
</dbReference>
<protein>
    <recommendedName>
        <fullName evidence="4">RRM domain-containing protein</fullName>
    </recommendedName>
</protein>
<accession>A0AAV8WYQ0</accession>
<evidence type="ECO:0000256" key="2">
    <source>
        <dbReference type="PROSITE-ProRule" id="PRU00176"/>
    </source>
</evidence>
<feature type="compositionally biased region" description="Basic and acidic residues" evidence="3">
    <location>
        <begin position="1"/>
        <end position="14"/>
    </location>
</feature>
<dbReference type="PANTHER" id="PTHR23236">
    <property type="entry name" value="EUKARYOTIC TRANSLATION INITIATION FACTOR 4B/4H"/>
    <property type="match status" value="1"/>
</dbReference>
<name>A0AAV8WYQ0_9CUCU</name>
<dbReference type="Pfam" id="PF00076">
    <property type="entry name" value="RRM_1"/>
    <property type="match status" value="1"/>
</dbReference>
<feature type="region of interest" description="Disordered" evidence="3">
    <location>
        <begin position="1"/>
        <end position="31"/>
    </location>
</feature>
<organism evidence="5 6">
    <name type="scientific">Rhamnusium bicolor</name>
    <dbReference type="NCBI Taxonomy" id="1586634"/>
    <lineage>
        <taxon>Eukaryota</taxon>
        <taxon>Metazoa</taxon>
        <taxon>Ecdysozoa</taxon>
        <taxon>Arthropoda</taxon>
        <taxon>Hexapoda</taxon>
        <taxon>Insecta</taxon>
        <taxon>Pterygota</taxon>
        <taxon>Neoptera</taxon>
        <taxon>Endopterygota</taxon>
        <taxon>Coleoptera</taxon>
        <taxon>Polyphaga</taxon>
        <taxon>Cucujiformia</taxon>
        <taxon>Chrysomeloidea</taxon>
        <taxon>Cerambycidae</taxon>
        <taxon>Lepturinae</taxon>
        <taxon>Rhagiini</taxon>
        <taxon>Rhamnusium</taxon>
    </lineage>
</organism>
<dbReference type="GO" id="GO:0003723">
    <property type="term" value="F:RNA binding"/>
    <property type="evidence" value="ECO:0007669"/>
    <property type="project" value="UniProtKB-UniRule"/>
</dbReference>
<dbReference type="Proteomes" id="UP001162156">
    <property type="component" value="Unassembled WGS sequence"/>
</dbReference>
<feature type="domain" description="RRM" evidence="4">
    <location>
        <begin position="34"/>
        <end position="95"/>
    </location>
</feature>
<evidence type="ECO:0000313" key="6">
    <source>
        <dbReference type="Proteomes" id="UP001162156"/>
    </source>
</evidence>
<dbReference type="InterPro" id="IPR012677">
    <property type="entry name" value="Nucleotide-bd_a/b_plait_sf"/>
</dbReference>
<feature type="compositionally biased region" description="Gly residues" evidence="3">
    <location>
        <begin position="179"/>
        <end position="213"/>
    </location>
</feature>
<dbReference type="InterPro" id="IPR035979">
    <property type="entry name" value="RBD_domain_sf"/>
</dbReference>
<comment type="caution">
    <text evidence="5">The sequence shown here is derived from an EMBL/GenBank/DDBJ whole genome shotgun (WGS) entry which is preliminary data.</text>
</comment>
<evidence type="ECO:0000256" key="1">
    <source>
        <dbReference type="ARBA" id="ARBA00022884"/>
    </source>
</evidence>
<dbReference type="Gene3D" id="3.30.70.330">
    <property type="match status" value="1"/>
</dbReference>
<evidence type="ECO:0000313" key="5">
    <source>
        <dbReference type="EMBL" id="KAJ8931350.1"/>
    </source>
</evidence>
<dbReference type="SMART" id="SM00360">
    <property type="entry name" value="RRM"/>
    <property type="match status" value="1"/>
</dbReference>
<dbReference type="InterPro" id="IPR000504">
    <property type="entry name" value="RRM_dom"/>
</dbReference>
<evidence type="ECO:0000259" key="4">
    <source>
        <dbReference type="PROSITE" id="PS50102"/>
    </source>
</evidence>
<keyword evidence="6" id="KW-1185">Reference proteome</keyword>